<keyword evidence="1" id="KW-0489">Methyltransferase</keyword>
<accession>A0A9D7SBY6</accession>
<dbReference type="Pfam" id="PF00398">
    <property type="entry name" value="RrnaAD"/>
    <property type="match status" value="1"/>
</dbReference>
<dbReference type="InterPro" id="IPR020598">
    <property type="entry name" value="rRNA_Ade_methylase_Trfase_N"/>
</dbReference>
<name>A0A9D7SBY6_9BACT</name>
<dbReference type="InterPro" id="IPR001737">
    <property type="entry name" value="KsgA/Erm"/>
</dbReference>
<evidence type="ECO:0000256" key="3">
    <source>
        <dbReference type="ARBA" id="ARBA00022691"/>
    </source>
</evidence>
<sequence>MANLDFLREGIKNMKTIGSVSRTSKFVSKMMVNQIDFVHSQVIVELGAGDGAITHHILEKMSPNARLLVFEVNPAFCLILRNIKDDRMEIIEDSALFIEKHLALRNIKNIDIIISAIPFVILPKDEVQGILKEVRKAMTSTSIFVQLHYSLVLKKIYEKIFTKIKIEFVALNIPPAFIFICQR</sequence>
<dbReference type="GO" id="GO:0003723">
    <property type="term" value="F:RNA binding"/>
    <property type="evidence" value="ECO:0007669"/>
    <property type="project" value="UniProtKB-KW"/>
</dbReference>
<gene>
    <name evidence="6" type="ORF">IPO85_15315</name>
</gene>
<evidence type="ECO:0000259" key="5">
    <source>
        <dbReference type="SMART" id="SM00650"/>
    </source>
</evidence>
<organism evidence="6 7">
    <name type="scientific">Candidatus Defluviibacterium haderslevense</name>
    <dbReference type="NCBI Taxonomy" id="2981993"/>
    <lineage>
        <taxon>Bacteria</taxon>
        <taxon>Pseudomonadati</taxon>
        <taxon>Bacteroidota</taxon>
        <taxon>Saprospiria</taxon>
        <taxon>Saprospirales</taxon>
        <taxon>Saprospiraceae</taxon>
        <taxon>Candidatus Defluviibacterium</taxon>
    </lineage>
</organism>
<proteinExistence type="predicted"/>
<evidence type="ECO:0000256" key="2">
    <source>
        <dbReference type="ARBA" id="ARBA00022679"/>
    </source>
</evidence>
<dbReference type="GO" id="GO:0000179">
    <property type="term" value="F:rRNA (adenine-N6,N6-)-dimethyltransferase activity"/>
    <property type="evidence" value="ECO:0007669"/>
    <property type="project" value="InterPro"/>
</dbReference>
<dbReference type="SUPFAM" id="SSF53335">
    <property type="entry name" value="S-adenosyl-L-methionine-dependent methyltransferases"/>
    <property type="match status" value="1"/>
</dbReference>
<evidence type="ECO:0000313" key="6">
    <source>
        <dbReference type="EMBL" id="MBK9718852.1"/>
    </source>
</evidence>
<evidence type="ECO:0000313" key="7">
    <source>
        <dbReference type="Proteomes" id="UP000808349"/>
    </source>
</evidence>
<keyword evidence="2" id="KW-0808">Transferase</keyword>
<feature type="domain" description="Ribosomal RNA adenine methylase transferase N-terminal" evidence="5">
    <location>
        <begin position="27"/>
        <end position="165"/>
    </location>
</feature>
<dbReference type="SMART" id="SM00650">
    <property type="entry name" value="rADc"/>
    <property type="match status" value="1"/>
</dbReference>
<comment type="caution">
    <text evidence="6">The sequence shown here is derived from an EMBL/GenBank/DDBJ whole genome shotgun (WGS) entry which is preliminary data.</text>
</comment>
<evidence type="ECO:0000256" key="1">
    <source>
        <dbReference type="ARBA" id="ARBA00022603"/>
    </source>
</evidence>
<dbReference type="AlphaFoldDB" id="A0A9D7SBY6"/>
<dbReference type="CDD" id="cd02440">
    <property type="entry name" value="AdoMet_MTases"/>
    <property type="match status" value="1"/>
</dbReference>
<keyword evidence="4" id="KW-0694">RNA-binding</keyword>
<keyword evidence="3" id="KW-0949">S-adenosyl-L-methionine</keyword>
<dbReference type="InterPro" id="IPR029063">
    <property type="entry name" value="SAM-dependent_MTases_sf"/>
</dbReference>
<evidence type="ECO:0000256" key="4">
    <source>
        <dbReference type="ARBA" id="ARBA00022884"/>
    </source>
</evidence>
<dbReference type="Gene3D" id="3.40.50.150">
    <property type="entry name" value="Vaccinia Virus protein VP39"/>
    <property type="match status" value="1"/>
</dbReference>
<reference evidence="6 7" key="1">
    <citation type="submission" date="2020-10" db="EMBL/GenBank/DDBJ databases">
        <title>Connecting structure to function with the recovery of over 1000 high-quality activated sludge metagenome-assembled genomes encoding full-length rRNA genes using long-read sequencing.</title>
        <authorList>
            <person name="Singleton C.M."/>
            <person name="Petriglieri F."/>
            <person name="Kristensen J.M."/>
            <person name="Kirkegaard R.H."/>
            <person name="Michaelsen T.Y."/>
            <person name="Andersen M.H."/>
            <person name="Karst S.M."/>
            <person name="Dueholm M.S."/>
            <person name="Nielsen P.H."/>
            <person name="Albertsen M."/>
        </authorList>
    </citation>
    <scope>NUCLEOTIDE SEQUENCE [LARGE SCALE GENOMIC DNA]</scope>
    <source>
        <strain evidence="6">Ribe_18-Q3-R11-54_BAT3C.373</strain>
    </source>
</reference>
<protein>
    <submittedName>
        <fullName evidence="6">Ribose ABC transporter permease</fullName>
    </submittedName>
</protein>
<dbReference type="Proteomes" id="UP000808349">
    <property type="component" value="Unassembled WGS sequence"/>
</dbReference>
<dbReference type="EMBL" id="JADKFW010000013">
    <property type="protein sequence ID" value="MBK9718852.1"/>
    <property type="molecule type" value="Genomic_DNA"/>
</dbReference>